<dbReference type="RefSeq" id="WP_181762016.1">
    <property type="nucleotide sequence ID" value="NZ_BMCR01000001.1"/>
</dbReference>
<gene>
    <name evidence="1" type="ORF">H1W37_19330</name>
</gene>
<keyword evidence="2" id="KW-1185">Reference proteome</keyword>
<reference evidence="1 2" key="1">
    <citation type="submission" date="2020-07" db="EMBL/GenBank/DDBJ databases">
        <authorList>
            <person name="Li M."/>
        </authorList>
    </citation>
    <scope>NUCLEOTIDE SEQUENCE [LARGE SCALE GENOMIC DNA]</scope>
    <source>
        <strain evidence="1 2">DSM 23284</strain>
    </source>
</reference>
<evidence type="ECO:0000313" key="1">
    <source>
        <dbReference type="EMBL" id="MBA4613816.1"/>
    </source>
</evidence>
<proteinExistence type="predicted"/>
<dbReference type="Proteomes" id="UP000559404">
    <property type="component" value="Unassembled WGS sequence"/>
</dbReference>
<evidence type="ECO:0000313" key="2">
    <source>
        <dbReference type="Proteomes" id="UP000559404"/>
    </source>
</evidence>
<protein>
    <submittedName>
        <fullName evidence="1">Uncharacterized protein</fullName>
    </submittedName>
</protein>
<organism evidence="1 2">
    <name type="scientific">Stappia taiwanensis</name>
    <dbReference type="NCBI Taxonomy" id="992267"/>
    <lineage>
        <taxon>Bacteria</taxon>
        <taxon>Pseudomonadati</taxon>
        <taxon>Pseudomonadota</taxon>
        <taxon>Alphaproteobacteria</taxon>
        <taxon>Hyphomicrobiales</taxon>
        <taxon>Stappiaceae</taxon>
        <taxon>Stappia</taxon>
    </lineage>
</organism>
<reference evidence="1 2" key="2">
    <citation type="submission" date="2020-08" db="EMBL/GenBank/DDBJ databases">
        <title>Stappia taiwanensis sp. nov., isolated from a coastal thermal spring.</title>
        <authorList>
            <person name="Kampfer P."/>
        </authorList>
    </citation>
    <scope>NUCLEOTIDE SEQUENCE [LARGE SCALE GENOMIC DNA]</scope>
    <source>
        <strain evidence="1 2">DSM 23284</strain>
    </source>
</reference>
<dbReference type="EMBL" id="JACEON010000026">
    <property type="protein sequence ID" value="MBA4613816.1"/>
    <property type="molecule type" value="Genomic_DNA"/>
</dbReference>
<comment type="caution">
    <text evidence="1">The sequence shown here is derived from an EMBL/GenBank/DDBJ whole genome shotgun (WGS) entry which is preliminary data.</text>
</comment>
<accession>A0A838XZF0</accession>
<sequence>MSAATATRSPLTKAQALLLMRLRDKRMAFKGARGWRFQGDPVPVQRVVGEGLITRHLAVEEAGHGAARLRLTADGAKEAERLALRRRRAR</sequence>
<dbReference type="AlphaFoldDB" id="A0A838XZF0"/>
<name>A0A838XZF0_9HYPH</name>